<feature type="binding site" evidence="6">
    <location>
        <position position="96"/>
    </location>
    <ligand>
        <name>Mg(2+)</name>
        <dbReference type="ChEBI" id="CHEBI:18420"/>
    </ligand>
</feature>
<keyword evidence="2 6" id="KW-0540">Nuclease</keyword>
<comment type="caution">
    <text evidence="8">The sequence shown here is derived from an EMBL/GenBank/DDBJ whole genome shotgun (WGS) entry which is preliminary data.</text>
</comment>
<dbReference type="PANTHER" id="PTHR42740">
    <property type="entry name" value="RIBONUCLEASE VAPC3"/>
    <property type="match status" value="1"/>
</dbReference>
<dbReference type="GO" id="GO:0000287">
    <property type="term" value="F:magnesium ion binding"/>
    <property type="evidence" value="ECO:0007669"/>
    <property type="project" value="UniProtKB-UniRule"/>
</dbReference>
<evidence type="ECO:0000256" key="1">
    <source>
        <dbReference type="ARBA" id="ARBA00022649"/>
    </source>
</evidence>
<comment type="similarity">
    <text evidence="6">Belongs to the PINc/VapC protein family.</text>
</comment>
<feature type="domain" description="PIN" evidence="7">
    <location>
        <begin position="2"/>
        <end position="117"/>
    </location>
</feature>
<evidence type="ECO:0000256" key="6">
    <source>
        <dbReference type="HAMAP-Rule" id="MF_00265"/>
    </source>
</evidence>
<evidence type="ECO:0000313" key="9">
    <source>
        <dbReference type="Proteomes" id="UP000613160"/>
    </source>
</evidence>
<dbReference type="GO" id="GO:0016787">
    <property type="term" value="F:hydrolase activity"/>
    <property type="evidence" value="ECO:0007669"/>
    <property type="project" value="UniProtKB-KW"/>
</dbReference>
<dbReference type="InterPro" id="IPR051749">
    <property type="entry name" value="PINc/VapC_TA_RNase"/>
</dbReference>
<comment type="cofactor">
    <cofactor evidence="6">
        <name>Mg(2+)</name>
        <dbReference type="ChEBI" id="CHEBI:18420"/>
    </cofactor>
</comment>
<evidence type="ECO:0000256" key="4">
    <source>
        <dbReference type="ARBA" id="ARBA00022801"/>
    </source>
</evidence>
<keyword evidence="6" id="KW-0800">Toxin</keyword>
<dbReference type="SUPFAM" id="SSF88723">
    <property type="entry name" value="PIN domain-like"/>
    <property type="match status" value="1"/>
</dbReference>
<name>A0A916XUJ7_9HYPH</name>
<evidence type="ECO:0000256" key="2">
    <source>
        <dbReference type="ARBA" id="ARBA00022722"/>
    </source>
</evidence>
<proteinExistence type="inferred from homology"/>
<keyword evidence="1 6" id="KW-1277">Toxin-antitoxin system</keyword>
<comment type="function">
    <text evidence="6">Toxic component of a toxin-antitoxin (TA) system. An RNase.</text>
</comment>
<organism evidence="8 9">
    <name type="scientific">Aureimonas glaciei</name>
    <dbReference type="NCBI Taxonomy" id="1776957"/>
    <lineage>
        <taxon>Bacteria</taxon>
        <taxon>Pseudomonadati</taxon>
        <taxon>Pseudomonadota</taxon>
        <taxon>Alphaproteobacteria</taxon>
        <taxon>Hyphomicrobiales</taxon>
        <taxon>Aurantimonadaceae</taxon>
        <taxon>Aureimonas</taxon>
    </lineage>
</organism>
<dbReference type="GO" id="GO:0004540">
    <property type="term" value="F:RNA nuclease activity"/>
    <property type="evidence" value="ECO:0007669"/>
    <property type="project" value="InterPro"/>
</dbReference>
<sequence>MILCDTSAWIEHFRGADSALADEVADGLRHGLLIVGDLILVEVLQGIRIDAQRRRVAQIMADCRNEPLCGTDMAHLAAANYRALRQRGITVRGTIDVIIASWCIRYEVKLLHNDREFWAMEAALGLNRY</sequence>
<dbReference type="GO" id="GO:0090729">
    <property type="term" value="F:toxin activity"/>
    <property type="evidence" value="ECO:0007669"/>
    <property type="project" value="UniProtKB-KW"/>
</dbReference>
<dbReference type="RefSeq" id="WP_188849962.1">
    <property type="nucleotide sequence ID" value="NZ_BMJJ01000003.1"/>
</dbReference>
<gene>
    <name evidence="6" type="primary">vapC</name>
    <name evidence="8" type="ORF">GCM10011335_14880</name>
</gene>
<keyword evidence="5 6" id="KW-0460">Magnesium</keyword>
<dbReference type="InterPro" id="IPR029060">
    <property type="entry name" value="PIN-like_dom_sf"/>
</dbReference>
<keyword evidence="3 6" id="KW-0479">Metal-binding</keyword>
<keyword evidence="4 6" id="KW-0378">Hydrolase</keyword>
<dbReference type="EC" id="3.1.-.-" evidence="6"/>
<dbReference type="EMBL" id="BMJJ01000003">
    <property type="protein sequence ID" value="GGD13075.1"/>
    <property type="molecule type" value="Genomic_DNA"/>
</dbReference>
<evidence type="ECO:0000259" key="7">
    <source>
        <dbReference type="Pfam" id="PF01850"/>
    </source>
</evidence>
<reference evidence="8" key="2">
    <citation type="submission" date="2020-09" db="EMBL/GenBank/DDBJ databases">
        <authorList>
            <person name="Sun Q."/>
            <person name="Zhou Y."/>
        </authorList>
    </citation>
    <scope>NUCLEOTIDE SEQUENCE</scope>
    <source>
        <strain evidence="8">CGMCC 1.15493</strain>
    </source>
</reference>
<dbReference type="Pfam" id="PF01850">
    <property type="entry name" value="PIN"/>
    <property type="match status" value="1"/>
</dbReference>
<dbReference type="InterPro" id="IPR022907">
    <property type="entry name" value="VapC_family"/>
</dbReference>
<evidence type="ECO:0000313" key="8">
    <source>
        <dbReference type="EMBL" id="GGD13075.1"/>
    </source>
</evidence>
<keyword evidence="9" id="KW-1185">Reference proteome</keyword>
<dbReference type="AlphaFoldDB" id="A0A916XUJ7"/>
<evidence type="ECO:0000256" key="5">
    <source>
        <dbReference type="ARBA" id="ARBA00022842"/>
    </source>
</evidence>
<dbReference type="InterPro" id="IPR002716">
    <property type="entry name" value="PIN_dom"/>
</dbReference>
<feature type="binding site" evidence="6">
    <location>
        <position position="5"/>
    </location>
    <ligand>
        <name>Mg(2+)</name>
        <dbReference type="ChEBI" id="CHEBI:18420"/>
    </ligand>
</feature>
<dbReference type="HAMAP" id="MF_00265">
    <property type="entry name" value="VapC_Nob1"/>
    <property type="match status" value="1"/>
</dbReference>
<dbReference type="Gene3D" id="3.40.50.1010">
    <property type="entry name" value="5'-nuclease"/>
    <property type="match status" value="1"/>
</dbReference>
<reference evidence="8" key="1">
    <citation type="journal article" date="2014" name="Int. J. Syst. Evol. Microbiol.">
        <title>Complete genome sequence of Corynebacterium casei LMG S-19264T (=DSM 44701T), isolated from a smear-ripened cheese.</title>
        <authorList>
            <consortium name="US DOE Joint Genome Institute (JGI-PGF)"/>
            <person name="Walter F."/>
            <person name="Albersmeier A."/>
            <person name="Kalinowski J."/>
            <person name="Ruckert C."/>
        </authorList>
    </citation>
    <scope>NUCLEOTIDE SEQUENCE</scope>
    <source>
        <strain evidence="8">CGMCC 1.15493</strain>
    </source>
</reference>
<protein>
    <recommendedName>
        <fullName evidence="6">Ribonuclease VapC</fullName>
        <shortName evidence="6">RNase VapC</shortName>
        <ecNumber evidence="6">3.1.-.-</ecNumber>
    </recommendedName>
    <alternativeName>
        <fullName evidence="6">Toxin VapC</fullName>
    </alternativeName>
</protein>
<dbReference type="PANTHER" id="PTHR42740:SF1">
    <property type="entry name" value="RIBONUCLEASE VAPC3"/>
    <property type="match status" value="1"/>
</dbReference>
<evidence type="ECO:0000256" key="3">
    <source>
        <dbReference type="ARBA" id="ARBA00022723"/>
    </source>
</evidence>
<dbReference type="Proteomes" id="UP000613160">
    <property type="component" value="Unassembled WGS sequence"/>
</dbReference>
<accession>A0A916XUJ7</accession>